<dbReference type="RefSeq" id="WP_371946295.1">
    <property type="nucleotide sequence ID" value="NZ_JAXCEH010000046.1"/>
</dbReference>
<gene>
    <name evidence="3" type="ORF">SM436_36775</name>
</gene>
<dbReference type="Gene3D" id="1.10.510.10">
    <property type="entry name" value="Transferase(Phosphotransferase) domain 1"/>
    <property type="match status" value="1"/>
</dbReference>
<feature type="compositionally biased region" description="Pro residues" evidence="1">
    <location>
        <begin position="248"/>
        <end position="265"/>
    </location>
</feature>
<dbReference type="SUPFAM" id="SSF56112">
    <property type="entry name" value="Protein kinase-like (PK-like)"/>
    <property type="match status" value="1"/>
</dbReference>
<dbReference type="Pfam" id="PF00069">
    <property type="entry name" value="Pkinase"/>
    <property type="match status" value="1"/>
</dbReference>
<name>A0ABV4RAM2_9ACTN</name>
<dbReference type="Proteomes" id="UP001569904">
    <property type="component" value="Unassembled WGS sequence"/>
</dbReference>
<feature type="compositionally biased region" description="Low complexity" evidence="1">
    <location>
        <begin position="197"/>
        <end position="207"/>
    </location>
</feature>
<dbReference type="InterPro" id="IPR011009">
    <property type="entry name" value="Kinase-like_dom_sf"/>
</dbReference>
<sequence>MSRLPGRIENRRRRRGRFLRRFRREVEAARRVGGESTAPVLDAGTGSANTWVAIGYVPGPALADTVERHGPLPKAPVLALADGLARALRAVHACDLIHLELKPSNVLVTIDGPRVINFGIARAVTRASLPGPEPWSARRPSWLPSRSRAARSPRPAMCSASARCWRKRPPVAARSSRAPTGCTPRSTASYGSRRTWRSPAWPRSRSAAPPPDEILATLPPPPPHWLPAAIIAEIGRHTAGLLDLEAPTPMPAQPAPSPSGSPPLTSPAHASPLLTSPPPSSPPPGPTLPSDRAGSRRLAT</sequence>
<feature type="region of interest" description="Disordered" evidence="1">
    <location>
        <begin position="169"/>
        <end position="220"/>
    </location>
</feature>
<feature type="domain" description="Protein kinase" evidence="2">
    <location>
        <begin position="1"/>
        <end position="300"/>
    </location>
</feature>
<feature type="compositionally biased region" description="Pro residues" evidence="1">
    <location>
        <begin position="275"/>
        <end position="287"/>
    </location>
</feature>
<feature type="compositionally biased region" description="Pro residues" evidence="1">
    <location>
        <begin position="208"/>
        <end position="220"/>
    </location>
</feature>
<feature type="region of interest" description="Disordered" evidence="1">
    <location>
        <begin position="131"/>
        <end position="154"/>
    </location>
</feature>
<evidence type="ECO:0000313" key="4">
    <source>
        <dbReference type="Proteomes" id="UP001569904"/>
    </source>
</evidence>
<dbReference type="EMBL" id="JAXCEH010000046">
    <property type="protein sequence ID" value="MFA1559278.1"/>
    <property type="molecule type" value="Genomic_DNA"/>
</dbReference>
<comment type="caution">
    <text evidence="3">The sequence shown here is derived from an EMBL/GenBank/DDBJ whole genome shotgun (WGS) entry which is preliminary data.</text>
</comment>
<reference evidence="3 4" key="1">
    <citation type="submission" date="2023-11" db="EMBL/GenBank/DDBJ databases">
        <title>Actinomadura monticuli sp. nov., isolated from volcanic ash.</title>
        <authorList>
            <person name="Lee S.D."/>
            <person name="Yang H."/>
            <person name="Kim I.S."/>
        </authorList>
    </citation>
    <scope>NUCLEOTIDE SEQUENCE [LARGE SCALE GENOMIC DNA]</scope>
    <source>
        <strain evidence="3 4">DSM 45346</strain>
    </source>
</reference>
<keyword evidence="4" id="KW-1185">Reference proteome</keyword>
<feature type="compositionally biased region" description="Low complexity" evidence="1">
    <location>
        <begin position="134"/>
        <end position="154"/>
    </location>
</feature>
<dbReference type="PROSITE" id="PS50011">
    <property type="entry name" value="PROTEIN_KINASE_DOM"/>
    <property type="match status" value="1"/>
</dbReference>
<organism evidence="3 4">
    <name type="scientific">Actinomadura chokoriensis</name>
    <dbReference type="NCBI Taxonomy" id="454156"/>
    <lineage>
        <taxon>Bacteria</taxon>
        <taxon>Bacillati</taxon>
        <taxon>Actinomycetota</taxon>
        <taxon>Actinomycetes</taxon>
        <taxon>Streptosporangiales</taxon>
        <taxon>Thermomonosporaceae</taxon>
        <taxon>Actinomadura</taxon>
    </lineage>
</organism>
<dbReference type="InterPro" id="IPR000719">
    <property type="entry name" value="Prot_kinase_dom"/>
</dbReference>
<proteinExistence type="predicted"/>
<protein>
    <recommendedName>
        <fullName evidence="2">Protein kinase domain-containing protein</fullName>
    </recommendedName>
</protein>
<accession>A0ABV4RAM2</accession>
<evidence type="ECO:0000313" key="3">
    <source>
        <dbReference type="EMBL" id="MFA1559278.1"/>
    </source>
</evidence>
<evidence type="ECO:0000256" key="1">
    <source>
        <dbReference type="SAM" id="MobiDB-lite"/>
    </source>
</evidence>
<feature type="region of interest" description="Disordered" evidence="1">
    <location>
        <begin position="244"/>
        <end position="300"/>
    </location>
</feature>
<evidence type="ECO:0000259" key="2">
    <source>
        <dbReference type="PROSITE" id="PS50011"/>
    </source>
</evidence>